<organism evidence="1 2">
    <name type="scientific">Crocosphaera watsonii WH 0003</name>
    <dbReference type="NCBI Taxonomy" id="423471"/>
    <lineage>
        <taxon>Bacteria</taxon>
        <taxon>Bacillati</taxon>
        <taxon>Cyanobacteriota</taxon>
        <taxon>Cyanophyceae</taxon>
        <taxon>Oscillatoriophycideae</taxon>
        <taxon>Chroococcales</taxon>
        <taxon>Aphanothecaceae</taxon>
        <taxon>Crocosphaera</taxon>
    </lineage>
</organism>
<dbReference type="Proteomes" id="UP000003477">
    <property type="component" value="Unassembled WGS sequence"/>
</dbReference>
<accession>G5J732</accession>
<dbReference type="EMBL" id="AESD01000489">
    <property type="protein sequence ID" value="EHJ12005.1"/>
    <property type="molecule type" value="Genomic_DNA"/>
</dbReference>
<evidence type="ECO:0000313" key="1">
    <source>
        <dbReference type="EMBL" id="EHJ12005.1"/>
    </source>
</evidence>
<proteinExistence type="predicted"/>
<dbReference type="AlphaFoldDB" id="G5J732"/>
<name>G5J732_CROWT</name>
<evidence type="ECO:0000313" key="2">
    <source>
        <dbReference type="Proteomes" id="UP000003477"/>
    </source>
</evidence>
<gene>
    <name evidence="1" type="ORF">CWATWH0003_3273</name>
</gene>
<reference evidence="1 2" key="1">
    <citation type="journal article" date="2011" name="Front. Microbiol.">
        <title>Two Strains of Crocosphaera watsonii with Highly Conserved Genomes are Distinguished by Strain-Specific Features.</title>
        <authorList>
            <person name="Bench S.R."/>
            <person name="Ilikchyan I.N."/>
            <person name="Tripp H.J."/>
            <person name="Zehr J.P."/>
        </authorList>
    </citation>
    <scope>NUCLEOTIDE SEQUENCE [LARGE SCALE GENOMIC DNA]</scope>
    <source>
        <strain evidence="1 2">WH 0003</strain>
    </source>
</reference>
<dbReference type="PATRIC" id="fig|423471.3.peg.3075"/>
<sequence length="61" mass="7062">MGTNGVLKLRADDVIEKAKHEYEKKLAPITELMDSLFQKKEDLEEVKKLSTNFYLVSLYSL</sequence>
<comment type="caution">
    <text evidence="1">The sequence shown here is derived from an EMBL/GenBank/DDBJ whole genome shotgun (WGS) entry which is preliminary data.</text>
</comment>
<protein>
    <submittedName>
        <fullName evidence="1">Transposase, IS1380 family</fullName>
    </submittedName>
</protein>